<evidence type="ECO:0000256" key="5">
    <source>
        <dbReference type="ARBA" id="ARBA00022989"/>
    </source>
</evidence>
<feature type="transmembrane region" description="Helical" evidence="7">
    <location>
        <begin position="149"/>
        <end position="167"/>
    </location>
</feature>
<dbReference type="Proteomes" id="UP000266649">
    <property type="component" value="Unassembled WGS sequence"/>
</dbReference>
<organism evidence="9 10">
    <name type="scientific">Gemmobacter lutimaris</name>
    <dbReference type="NCBI Taxonomy" id="2306023"/>
    <lineage>
        <taxon>Bacteria</taxon>
        <taxon>Pseudomonadati</taxon>
        <taxon>Pseudomonadota</taxon>
        <taxon>Alphaproteobacteria</taxon>
        <taxon>Rhodobacterales</taxon>
        <taxon>Paracoccaceae</taxon>
        <taxon>Gemmobacter</taxon>
    </lineage>
</organism>
<feature type="transmembrane region" description="Helical" evidence="7">
    <location>
        <begin position="90"/>
        <end position="110"/>
    </location>
</feature>
<feature type="transmembrane region" description="Helical" evidence="7">
    <location>
        <begin position="57"/>
        <end position="78"/>
    </location>
</feature>
<feature type="transmembrane region" description="Helical" evidence="7">
    <location>
        <begin position="30"/>
        <end position="51"/>
    </location>
</feature>
<protein>
    <submittedName>
        <fullName evidence="9">Trimeric intracellular cation channel family protein</fullName>
    </submittedName>
</protein>
<keyword evidence="4 7" id="KW-0812">Transmembrane</keyword>
<dbReference type="PANTHER" id="PTHR30506">
    <property type="entry name" value="INNER MEMBRANE PROTEIN"/>
    <property type="match status" value="1"/>
</dbReference>
<dbReference type="RefSeq" id="WP_119133806.1">
    <property type="nucleotide sequence ID" value="NZ_QXXQ01000002.1"/>
</dbReference>
<name>A0A398BTY3_9RHOB</name>
<evidence type="ECO:0000256" key="7">
    <source>
        <dbReference type="SAM" id="Phobius"/>
    </source>
</evidence>
<proteinExistence type="inferred from homology"/>
<feature type="transmembrane region" description="Helical" evidence="7">
    <location>
        <begin position="173"/>
        <end position="193"/>
    </location>
</feature>
<evidence type="ECO:0000256" key="2">
    <source>
        <dbReference type="ARBA" id="ARBA00008193"/>
    </source>
</evidence>
<evidence type="ECO:0000256" key="3">
    <source>
        <dbReference type="ARBA" id="ARBA00022475"/>
    </source>
</evidence>
<dbReference type="InterPro" id="IPR005115">
    <property type="entry name" value="Gly_transporter"/>
</dbReference>
<evidence type="ECO:0000256" key="4">
    <source>
        <dbReference type="ARBA" id="ARBA00022692"/>
    </source>
</evidence>
<keyword evidence="6 7" id="KW-0472">Membrane</keyword>
<feature type="domain" description="Glycine transporter" evidence="8">
    <location>
        <begin position="7"/>
        <end position="79"/>
    </location>
</feature>
<feature type="transmembrane region" description="Helical" evidence="7">
    <location>
        <begin position="6"/>
        <end position="23"/>
    </location>
</feature>
<evidence type="ECO:0000259" key="8">
    <source>
        <dbReference type="Pfam" id="PF03458"/>
    </source>
</evidence>
<dbReference type="GO" id="GO:0005886">
    <property type="term" value="C:plasma membrane"/>
    <property type="evidence" value="ECO:0007669"/>
    <property type="project" value="UniProtKB-SubCell"/>
</dbReference>
<dbReference type="PANTHER" id="PTHR30506:SF3">
    <property type="entry name" value="UPF0126 INNER MEMBRANE PROTEIN YADS-RELATED"/>
    <property type="match status" value="1"/>
</dbReference>
<keyword evidence="5 7" id="KW-1133">Transmembrane helix</keyword>
<dbReference type="EMBL" id="QXXQ01000002">
    <property type="protein sequence ID" value="RID93164.1"/>
    <property type="molecule type" value="Genomic_DNA"/>
</dbReference>
<accession>A0A398BTY3</accession>
<gene>
    <name evidence="9" type="ORF">D2N39_05830</name>
</gene>
<comment type="caution">
    <text evidence="9">The sequence shown here is derived from an EMBL/GenBank/DDBJ whole genome shotgun (WGS) entry which is preliminary data.</text>
</comment>
<dbReference type="OrthoDB" id="9791874at2"/>
<feature type="transmembrane region" description="Helical" evidence="7">
    <location>
        <begin position="116"/>
        <end position="137"/>
    </location>
</feature>
<comment type="subcellular location">
    <subcellularLocation>
        <location evidence="1">Cell membrane</location>
        <topology evidence="1">Multi-pass membrane protein</topology>
    </subcellularLocation>
</comment>
<dbReference type="AlphaFoldDB" id="A0A398BTY3"/>
<comment type="similarity">
    <text evidence="2">Belongs to the UPF0126 family.</text>
</comment>
<evidence type="ECO:0000313" key="10">
    <source>
        <dbReference type="Proteomes" id="UP000266649"/>
    </source>
</evidence>
<keyword evidence="3" id="KW-1003">Cell membrane</keyword>
<feature type="domain" description="Glycine transporter" evidence="8">
    <location>
        <begin position="91"/>
        <end position="165"/>
    </location>
</feature>
<sequence length="208" mass="21580">MTLIGALDHASVLVFALTGALVASRAQLDLVGFVFIACLTALGGGTLRDVLINREAVFWIADPGILAVPALAAVLVFFTAHLLESRYKTLLWLDAFALAVAVPAGVAVALDAGLGWPVVILMGVATGCMGGLMRDVVCNEVPLVLKQGELYVTAAFAGALAALLLAGMGRETALIACAAATFTLRAGSVALGWRLPVYRPRPPRDGLR</sequence>
<evidence type="ECO:0000313" key="9">
    <source>
        <dbReference type="EMBL" id="RID93164.1"/>
    </source>
</evidence>
<evidence type="ECO:0000256" key="1">
    <source>
        <dbReference type="ARBA" id="ARBA00004651"/>
    </source>
</evidence>
<dbReference type="Pfam" id="PF03458">
    <property type="entry name" value="Gly_transporter"/>
    <property type="match status" value="2"/>
</dbReference>
<reference evidence="9 10" key="1">
    <citation type="submission" date="2018-09" db="EMBL/GenBank/DDBJ databases">
        <title>Gemmobacter lutimaris sp. nov., a marine bacterium isolated from tidal flat.</title>
        <authorList>
            <person name="Lee D.W."/>
            <person name="Yoo Y."/>
            <person name="Kim J.-J."/>
            <person name="Kim B.S."/>
        </authorList>
    </citation>
    <scope>NUCLEOTIDE SEQUENCE [LARGE SCALE GENOMIC DNA]</scope>
    <source>
        <strain evidence="9 10">YJ-T1-11</strain>
    </source>
</reference>
<keyword evidence="10" id="KW-1185">Reference proteome</keyword>
<evidence type="ECO:0000256" key="6">
    <source>
        <dbReference type="ARBA" id="ARBA00023136"/>
    </source>
</evidence>